<sequence length="179" mass="20768">YKKWERSPVIVNFANRGTPIDKVPFPAVTICPESKIVGQKKFNFTRLLLKKQQNLLTPEEKTTFQYMSLICDFNPDLHYKGNTTFSDEFLDVMDNLDYACKGPVQGYRMLLHAPTDIPRLSQEYFRVPLDQSVVGAIQPVMITTSPSIKKYSPKKRGCYFQEERYLRYFKIYTSANSLA</sequence>
<keyword evidence="14" id="KW-1185">Reference proteome</keyword>
<keyword evidence="10 12" id="KW-0739">Sodium transport</keyword>
<comment type="similarity">
    <text evidence="2 12">Belongs to the amiloride-sensitive sodium channel (TC 1.A.6) family.</text>
</comment>
<gene>
    <name evidence="13" type="ORF">BDFB_014064</name>
</gene>
<proteinExistence type="inferred from homology"/>
<reference evidence="13 14" key="1">
    <citation type="submission" date="2017-03" db="EMBL/GenBank/DDBJ databases">
        <title>Genome of the blue death feigning beetle - Asbolus verrucosus.</title>
        <authorList>
            <person name="Rider S.D."/>
        </authorList>
    </citation>
    <scope>NUCLEOTIDE SEQUENCE [LARGE SCALE GENOMIC DNA]</scope>
    <source>
        <strain evidence="13">Butters</strain>
        <tissue evidence="13">Head and leg muscle</tissue>
    </source>
</reference>
<dbReference type="PANTHER" id="PTHR11690:SF288">
    <property type="entry name" value="AMILORIDE-SENSITIVE NA+ CHANNEL-RELATED"/>
    <property type="match status" value="1"/>
</dbReference>
<evidence type="ECO:0000256" key="1">
    <source>
        <dbReference type="ARBA" id="ARBA00004141"/>
    </source>
</evidence>
<feature type="non-terminal residue" evidence="13">
    <location>
        <position position="1"/>
    </location>
</feature>
<organism evidence="13 14">
    <name type="scientific">Asbolus verrucosus</name>
    <name type="common">Desert ironclad beetle</name>
    <dbReference type="NCBI Taxonomy" id="1661398"/>
    <lineage>
        <taxon>Eukaryota</taxon>
        <taxon>Metazoa</taxon>
        <taxon>Ecdysozoa</taxon>
        <taxon>Arthropoda</taxon>
        <taxon>Hexapoda</taxon>
        <taxon>Insecta</taxon>
        <taxon>Pterygota</taxon>
        <taxon>Neoptera</taxon>
        <taxon>Endopterygota</taxon>
        <taxon>Coleoptera</taxon>
        <taxon>Polyphaga</taxon>
        <taxon>Cucujiformia</taxon>
        <taxon>Tenebrionidae</taxon>
        <taxon>Pimeliinae</taxon>
        <taxon>Asbolus</taxon>
    </lineage>
</organism>
<evidence type="ECO:0000256" key="7">
    <source>
        <dbReference type="ARBA" id="ARBA00023053"/>
    </source>
</evidence>
<keyword evidence="9" id="KW-0472">Membrane</keyword>
<evidence type="ECO:0000256" key="4">
    <source>
        <dbReference type="ARBA" id="ARBA00022461"/>
    </source>
</evidence>
<dbReference type="InterPro" id="IPR001873">
    <property type="entry name" value="ENaC"/>
</dbReference>
<evidence type="ECO:0000256" key="12">
    <source>
        <dbReference type="RuleBase" id="RU000679"/>
    </source>
</evidence>
<evidence type="ECO:0000256" key="6">
    <source>
        <dbReference type="ARBA" id="ARBA00022989"/>
    </source>
</evidence>
<keyword evidence="5 12" id="KW-0812">Transmembrane</keyword>
<dbReference type="Proteomes" id="UP000292052">
    <property type="component" value="Unassembled WGS sequence"/>
</dbReference>
<dbReference type="Pfam" id="PF00858">
    <property type="entry name" value="ASC"/>
    <property type="match status" value="2"/>
</dbReference>
<evidence type="ECO:0000313" key="13">
    <source>
        <dbReference type="EMBL" id="RZC40023.1"/>
    </source>
</evidence>
<evidence type="ECO:0000256" key="2">
    <source>
        <dbReference type="ARBA" id="ARBA00007193"/>
    </source>
</evidence>
<comment type="subcellular location">
    <subcellularLocation>
        <location evidence="1">Membrane</location>
        <topology evidence="1">Multi-pass membrane protein</topology>
    </subcellularLocation>
</comment>
<dbReference type="GO" id="GO:0005886">
    <property type="term" value="C:plasma membrane"/>
    <property type="evidence" value="ECO:0007669"/>
    <property type="project" value="TreeGrafter"/>
</dbReference>
<evidence type="ECO:0000256" key="9">
    <source>
        <dbReference type="ARBA" id="ARBA00023136"/>
    </source>
</evidence>
<keyword evidence="6" id="KW-1133">Transmembrane helix</keyword>
<dbReference type="EMBL" id="QDEB01029640">
    <property type="protein sequence ID" value="RZC40023.1"/>
    <property type="molecule type" value="Genomic_DNA"/>
</dbReference>
<comment type="caution">
    <text evidence="13">The sequence shown here is derived from an EMBL/GenBank/DDBJ whole genome shotgun (WGS) entry which is preliminary data.</text>
</comment>
<protein>
    <submittedName>
        <fullName evidence="13">ASC domain containing protein</fullName>
    </submittedName>
</protein>
<keyword evidence="8 12" id="KW-0406">Ion transport</keyword>
<evidence type="ECO:0000313" key="14">
    <source>
        <dbReference type="Proteomes" id="UP000292052"/>
    </source>
</evidence>
<dbReference type="AlphaFoldDB" id="A0A482W5N9"/>
<keyword evidence="3 12" id="KW-0813">Transport</keyword>
<dbReference type="GO" id="GO:0015280">
    <property type="term" value="F:ligand-gated sodium channel activity"/>
    <property type="evidence" value="ECO:0007669"/>
    <property type="project" value="TreeGrafter"/>
</dbReference>
<dbReference type="OrthoDB" id="6021021at2759"/>
<evidence type="ECO:0000256" key="3">
    <source>
        <dbReference type="ARBA" id="ARBA00022448"/>
    </source>
</evidence>
<keyword evidence="11 12" id="KW-0407">Ion channel</keyword>
<name>A0A482W5N9_ASBVE</name>
<evidence type="ECO:0000256" key="11">
    <source>
        <dbReference type="ARBA" id="ARBA00023303"/>
    </source>
</evidence>
<evidence type="ECO:0000256" key="5">
    <source>
        <dbReference type="ARBA" id="ARBA00022692"/>
    </source>
</evidence>
<feature type="non-terminal residue" evidence="13">
    <location>
        <position position="179"/>
    </location>
</feature>
<keyword evidence="7" id="KW-0915">Sodium</keyword>
<evidence type="ECO:0000256" key="8">
    <source>
        <dbReference type="ARBA" id="ARBA00023065"/>
    </source>
</evidence>
<dbReference type="PANTHER" id="PTHR11690">
    <property type="entry name" value="AMILORIDE-SENSITIVE SODIUM CHANNEL-RELATED"/>
    <property type="match status" value="1"/>
</dbReference>
<accession>A0A482W5N9</accession>
<evidence type="ECO:0000256" key="10">
    <source>
        <dbReference type="ARBA" id="ARBA00023201"/>
    </source>
</evidence>
<keyword evidence="4 12" id="KW-0894">Sodium channel</keyword>